<sequence length="109" mass="11584">MFPCQSQSPPRCFGLPFLPFLSHSPWHPTSTTSTVVALTSTASAQTSSSEGNLGIGQSFTRSYGSSSMSFKKGFSVQTLAQFTWNAAYGDGCSGSPTVTCTYKQCPDAY</sequence>
<gene>
    <name evidence="1" type="ORF">L596_010444</name>
</gene>
<reference evidence="1 2" key="1">
    <citation type="journal article" date="2015" name="Genome Biol.">
        <title>Comparative genomics of Steinernema reveals deeply conserved gene regulatory networks.</title>
        <authorList>
            <person name="Dillman A.R."/>
            <person name="Macchietto M."/>
            <person name="Porter C.F."/>
            <person name="Rogers A."/>
            <person name="Williams B."/>
            <person name="Antoshechkin I."/>
            <person name="Lee M.M."/>
            <person name="Goodwin Z."/>
            <person name="Lu X."/>
            <person name="Lewis E.E."/>
            <person name="Goodrich-Blair H."/>
            <person name="Stock S.P."/>
            <person name="Adams B.J."/>
            <person name="Sternberg P.W."/>
            <person name="Mortazavi A."/>
        </authorList>
    </citation>
    <scope>NUCLEOTIDE SEQUENCE [LARGE SCALE GENOMIC DNA]</scope>
    <source>
        <strain evidence="1 2">ALL</strain>
    </source>
</reference>
<dbReference type="AlphaFoldDB" id="A0A4U5PIG3"/>
<evidence type="ECO:0000313" key="1">
    <source>
        <dbReference type="EMBL" id="TKR96429.1"/>
    </source>
</evidence>
<dbReference type="Proteomes" id="UP000298663">
    <property type="component" value="Unassembled WGS sequence"/>
</dbReference>
<evidence type="ECO:0000313" key="2">
    <source>
        <dbReference type="Proteomes" id="UP000298663"/>
    </source>
</evidence>
<reference evidence="1 2" key="2">
    <citation type="journal article" date="2019" name="G3 (Bethesda)">
        <title>Hybrid Assembly of the Genome of the Entomopathogenic Nematode Steinernema carpocapsae Identifies the X-Chromosome.</title>
        <authorList>
            <person name="Serra L."/>
            <person name="Macchietto M."/>
            <person name="Macias-Munoz A."/>
            <person name="McGill C.J."/>
            <person name="Rodriguez I.M."/>
            <person name="Rodriguez B."/>
            <person name="Murad R."/>
            <person name="Mortazavi A."/>
        </authorList>
    </citation>
    <scope>NUCLEOTIDE SEQUENCE [LARGE SCALE GENOMIC DNA]</scope>
    <source>
        <strain evidence="1 2">ALL</strain>
    </source>
</reference>
<organism evidence="1 2">
    <name type="scientific">Steinernema carpocapsae</name>
    <name type="common">Entomopathogenic nematode</name>
    <dbReference type="NCBI Taxonomy" id="34508"/>
    <lineage>
        <taxon>Eukaryota</taxon>
        <taxon>Metazoa</taxon>
        <taxon>Ecdysozoa</taxon>
        <taxon>Nematoda</taxon>
        <taxon>Chromadorea</taxon>
        <taxon>Rhabditida</taxon>
        <taxon>Tylenchina</taxon>
        <taxon>Panagrolaimomorpha</taxon>
        <taxon>Strongyloidoidea</taxon>
        <taxon>Steinernematidae</taxon>
        <taxon>Steinernema</taxon>
    </lineage>
</organism>
<protein>
    <submittedName>
        <fullName evidence="1">Uncharacterized protein</fullName>
    </submittedName>
</protein>
<comment type="caution">
    <text evidence="1">The sequence shown here is derived from an EMBL/GenBank/DDBJ whole genome shotgun (WGS) entry which is preliminary data.</text>
</comment>
<dbReference type="OrthoDB" id="430315at2759"/>
<keyword evidence="2" id="KW-1185">Reference proteome</keyword>
<proteinExistence type="predicted"/>
<dbReference type="EMBL" id="AZBU02000002">
    <property type="protein sequence ID" value="TKR96429.1"/>
    <property type="molecule type" value="Genomic_DNA"/>
</dbReference>
<name>A0A4U5PIG3_STECR</name>
<accession>A0A4U5PIG3</accession>